<gene>
    <name evidence="1" type="ORF">LshimejAT787_1900240</name>
</gene>
<keyword evidence="2" id="KW-1185">Reference proteome</keyword>
<dbReference type="EMBL" id="BRPK01000019">
    <property type="protein sequence ID" value="GLB44946.1"/>
    <property type="molecule type" value="Genomic_DNA"/>
</dbReference>
<dbReference type="AlphaFoldDB" id="A0A9P3Q0C9"/>
<protein>
    <submittedName>
        <fullName evidence="1">Uncharacterized protein</fullName>
    </submittedName>
</protein>
<name>A0A9P3Q0C9_LYOSH</name>
<organism evidence="1 2">
    <name type="scientific">Lyophyllum shimeji</name>
    <name type="common">Hon-shimeji</name>
    <name type="synonym">Tricholoma shimeji</name>
    <dbReference type="NCBI Taxonomy" id="47721"/>
    <lineage>
        <taxon>Eukaryota</taxon>
        <taxon>Fungi</taxon>
        <taxon>Dikarya</taxon>
        <taxon>Basidiomycota</taxon>
        <taxon>Agaricomycotina</taxon>
        <taxon>Agaricomycetes</taxon>
        <taxon>Agaricomycetidae</taxon>
        <taxon>Agaricales</taxon>
        <taxon>Tricholomatineae</taxon>
        <taxon>Lyophyllaceae</taxon>
        <taxon>Lyophyllum</taxon>
    </lineage>
</organism>
<accession>A0A9P3Q0C9</accession>
<evidence type="ECO:0000313" key="1">
    <source>
        <dbReference type="EMBL" id="GLB44946.1"/>
    </source>
</evidence>
<reference evidence="1" key="1">
    <citation type="submission" date="2022-07" db="EMBL/GenBank/DDBJ databases">
        <title>The genome of Lyophyllum shimeji provides insight into the initial evolution of ectomycorrhizal fungal genome.</title>
        <authorList>
            <person name="Kobayashi Y."/>
            <person name="Shibata T."/>
            <person name="Hirakawa H."/>
            <person name="Shigenobu S."/>
            <person name="Nishiyama T."/>
            <person name="Yamada A."/>
            <person name="Hasebe M."/>
            <person name="Kawaguchi M."/>
        </authorList>
    </citation>
    <scope>NUCLEOTIDE SEQUENCE</scope>
    <source>
        <strain evidence="1">AT787</strain>
    </source>
</reference>
<dbReference type="Proteomes" id="UP001063166">
    <property type="component" value="Unassembled WGS sequence"/>
</dbReference>
<proteinExistence type="predicted"/>
<comment type="caution">
    <text evidence="1">The sequence shown here is derived from an EMBL/GenBank/DDBJ whole genome shotgun (WGS) entry which is preliminary data.</text>
</comment>
<evidence type="ECO:0000313" key="2">
    <source>
        <dbReference type="Proteomes" id="UP001063166"/>
    </source>
</evidence>
<sequence>MTSAGCCQSGAGTRFLSRPAPGLDDRVLDLLGTTTVCRTLMRREEALNAPNLVHLYSARCPGVSVSTLGKMTKARLAWGPARVEDEIPV</sequence>